<dbReference type="HOGENOM" id="CLU_987532_0_0_1"/>
<keyword evidence="1" id="KW-0812">Transmembrane</keyword>
<reference evidence="2 3" key="1">
    <citation type="submission" date="2014-04" db="EMBL/GenBank/DDBJ databases">
        <authorList>
            <consortium name="DOE Joint Genome Institute"/>
            <person name="Kuo A."/>
            <person name="Zuccaro A."/>
            <person name="Kohler A."/>
            <person name="Nagy L.G."/>
            <person name="Floudas D."/>
            <person name="Copeland A."/>
            <person name="Barry K.W."/>
            <person name="Cichocki N."/>
            <person name="Veneault-Fourrey C."/>
            <person name="LaButti K."/>
            <person name="Lindquist E.A."/>
            <person name="Lipzen A."/>
            <person name="Lundell T."/>
            <person name="Morin E."/>
            <person name="Murat C."/>
            <person name="Sun H."/>
            <person name="Tunlid A."/>
            <person name="Henrissat B."/>
            <person name="Grigoriev I.V."/>
            <person name="Hibbett D.S."/>
            <person name="Martin F."/>
            <person name="Nordberg H.P."/>
            <person name="Cantor M.N."/>
            <person name="Hua S.X."/>
        </authorList>
    </citation>
    <scope>NUCLEOTIDE SEQUENCE [LARGE SCALE GENOMIC DNA]</scope>
    <source>
        <strain evidence="2 3">MAFF 305830</strain>
    </source>
</reference>
<keyword evidence="1" id="KW-0472">Membrane</keyword>
<keyword evidence="1" id="KW-1133">Transmembrane helix</keyword>
<reference evidence="3" key="2">
    <citation type="submission" date="2015-01" db="EMBL/GenBank/DDBJ databases">
        <title>Evolutionary Origins and Diversification of the Mycorrhizal Mutualists.</title>
        <authorList>
            <consortium name="DOE Joint Genome Institute"/>
            <consortium name="Mycorrhizal Genomics Consortium"/>
            <person name="Kohler A."/>
            <person name="Kuo A."/>
            <person name="Nagy L.G."/>
            <person name="Floudas D."/>
            <person name="Copeland A."/>
            <person name="Barry K.W."/>
            <person name="Cichocki N."/>
            <person name="Veneault-Fourrey C."/>
            <person name="LaButti K."/>
            <person name="Lindquist E.A."/>
            <person name="Lipzen A."/>
            <person name="Lundell T."/>
            <person name="Morin E."/>
            <person name="Murat C."/>
            <person name="Riley R."/>
            <person name="Ohm R."/>
            <person name="Sun H."/>
            <person name="Tunlid A."/>
            <person name="Henrissat B."/>
            <person name="Grigoriev I.V."/>
            <person name="Hibbett D.S."/>
            <person name="Martin F."/>
        </authorList>
    </citation>
    <scope>NUCLEOTIDE SEQUENCE [LARGE SCALE GENOMIC DNA]</scope>
    <source>
        <strain evidence="3">MAFF 305830</strain>
    </source>
</reference>
<proteinExistence type="predicted"/>
<sequence length="282" mass="31711">MVESRQDLDREPGQHIIARLLKFDGTEKILDVGWTPVWCRATNDCETFRAETENFTANNEFDIPINAGRHALYPTRLRIRNNDDPNPSVFNPWIKWGFSYPFDKGVALIDFPMSTNTTQQIKGVVLSGFLMNVRIGLDVEWGDFCLARETSPCDTLRINFRLSRWRIVQVVVVVVALVNWIVTISVCTMAIMVIYHLLNRQRIVVVRESEPLSVLAAQFGAIFTIPGLRAILPDVPPTACVFDLVAIIPNLTIITLTGCVLLVVLAVKKLRGGQPPSRPDLE</sequence>
<organism evidence="2 3">
    <name type="scientific">Serendipita vermifera MAFF 305830</name>
    <dbReference type="NCBI Taxonomy" id="933852"/>
    <lineage>
        <taxon>Eukaryota</taxon>
        <taxon>Fungi</taxon>
        <taxon>Dikarya</taxon>
        <taxon>Basidiomycota</taxon>
        <taxon>Agaricomycotina</taxon>
        <taxon>Agaricomycetes</taxon>
        <taxon>Sebacinales</taxon>
        <taxon>Serendipitaceae</taxon>
        <taxon>Serendipita</taxon>
    </lineage>
</organism>
<dbReference type="AlphaFoldDB" id="A0A0C2X1Q2"/>
<feature type="transmembrane region" description="Helical" evidence="1">
    <location>
        <begin position="244"/>
        <end position="267"/>
    </location>
</feature>
<feature type="transmembrane region" description="Helical" evidence="1">
    <location>
        <begin position="210"/>
        <end position="232"/>
    </location>
</feature>
<dbReference type="OrthoDB" id="3284126at2759"/>
<evidence type="ECO:0000313" key="3">
    <source>
        <dbReference type="Proteomes" id="UP000054097"/>
    </source>
</evidence>
<evidence type="ECO:0000313" key="2">
    <source>
        <dbReference type="EMBL" id="KIM23412.1"/>
    </source>
</evidence>
<dbReference type="Proteomes" id="UP000054097">
    <property type="component" value="Unassembled WGS sequence"/>
</dbReference>
<keyword evidence="3" id="KW-1185">Reference proteome</keyword>
<feature type="transmembrane region" description="Helical" evidence="1">
    <location>
        <begin position="167"/>
        <end position="198"/>
    </location>
</feature>
<gene>
    <name evidence="2" type="ORF">M408DRAFT_332347</name>
</gene>
<accession>A0A0C2X1Q2</accession>
<dbReference type="EMBL" id="KN824337">
    <property type="protein sequence ID" value="KIM23412.1"/>
    <property type="molecule type" value="Genomic_DNA"/>
</dbReference>
<protein>
    <submittedName>
        <fullName evidence="2">Uncharacterized protein</fullName>
    </submittedName>
</protein>
<evidence type="ECO:0000256" key="1">
    <source>
        <dbReference type="SAM" id="Phobius"/>
    </source>
</evidence>
<name>A0A0C2X1Q2_SERVB</name>